<name>A0A1W0X2A9_HYPEX</name>
<dbReference type="GO" id="GO:0042277">
    <property type="term" value="F:peptide binding"/>
    <property type="evidence" value="ECO:0007669"/>
    <property type="project" value="TreeGrafter"/>
</dbReference>
<feature type="compositionally biased region" description="Basic and acidic residues" evidence="7">
    <location>
        <begin position="468"/>
        <end position="478"/>
    </location>
</feature>
<dbReference type="Pfam" id="PF00001">
    <property type="entry name" value="7tm_1"/>
    <property type="match status" value="1"/>
</dbReference>
<keyword evidence="4 8" id="KW-1133">Transmembrane helix</keyword>
<evidence type="ECO:0000256" key="3">
    <source>
        <dbReference type="ARBA" id="ARBA00022692"/>
    </source>
</evidence>
<organism evidence="10 11">
    <name type="scientific">Hypsibius exemplaris</name>
    <name type="common">Freshwater tardigrade</name>
    <dbReference type="NCBI Taxonomy" id="2072580"/>
    <lineage>
        <taxon>Eukaryota</taxon>
        <taxon>Metazoa</taxon>
        <taxon>Ecdysozoa</taxon>
        <taxon>Tardigrada</taxon>
        <taxon>Eutardigrada</taxon>
        <taxon>Parachela</taxon>
        <taxon>Hypsibioidea</taxon>
        <taxon>Hypsibiidae</taxon>
        <taxon>Hypsibius</taxon>
    </lineage>
</organism>
<evidence type="ECO:0000256" key="7">
    <source>
        <dbReference type="SAM" id="MobiDB-lite"/>
    </source>
</evidence>
<comment type="subcellular location">
    <subcellularLocation>
        <location evidence="1">Cell membrane</location>
        <topology evidence="1">Multi-pass membrane protein</topology>
    </subcellularLocation>
</comment>
<dbReference type="GO" id="GO:0005886">
    <property type="term" value="C:plasma membrane"/>
    <property type="evidence" value="ECO:0007669"/>
    <property type="project" value="UniProtKB-SubCell"/>
</dbReference>
<dbReference type="AlphaFoldDB" id="A0A1W0X2A9"/>
<evidence type="ECO:0000256" key="2">
    <source>
        <dbReference type="ARBA" id="ARBA00022475"/>
    </source>
</evidence>
<feature type="domain" description="G-protein coupled receptors family 1 profile" evidence="9">
    <location>
        <begin position="108"/>
        <end position="388"/>
    </location>
</feature>
<dbReference type="PANTHER" id="PTHR24241:SF117">
    <property type="entry name" value="G-PROTEIN COUPLED RECEPTORS FAMILY 1 PROFILE DOMAIN-CONTAINING PROTEIN"/>
    <property type="match status" value="1"/>
</dbReference>
<dbReference type="SUPFAM" id="SSF81321">
    <property type="entry name" value="Family A G protein-coupled receptor-like"/>
    <property type="match status" value="1"/>
</dbReference>
<proteinExistence type="predicted"/>
<evidence type="ECO:0000256" key="6">
    <source>
        <dbReference type="ARBA" id="ARBA00023170"/>
    </source>
</evidence>
<dbReference type="GO" id="GO:0032870">
    <property type="term" value="P:cellular response to hormone stimulus"/>
    <property type="evidence" value="ECO:0007669"/>
    <property type="project" value="TreeGrafter"/>
</dbReference>
<comment type="caution">
    <text evidence="10">The sequence shown here is derived from an EMBL/GenBank/DDBJ whole genome shotgun (WGS) entry which is preliminary data.</text>
</comment>
<protein>
    <submittedName>
        <fullName evidence="10">Vasopressin V1a receptor</fullName>
    </submittedName>
</protein>
<feature type="transmembrane region" description="Helical" evidence="8">
    <location>
        <begin position="167"/>
        <end position="188"/>
    </location>
</feature>
<evidence type="ECO:0000259" key="9">
    <source>
        <dbReference type="PROSITE" id="PS50262"/>
    </source>
</evidence>
<keyword evidence="2" id="KW-1003">Cell membrane</keyword>
<gene>
    <name evidence="10" type="ORF">BV898_04704</name>
</gene>
<dbReference type="PANTHER" id="PTHR24241">
    <property type="entry name" value="NEUROPEPTIDE RECEPTOR-RELATED G-PROTEIN COUPLED RECEPTOR"/>
    <property type="match status" value="1"/>
</dbReference>
<dbReference type="InterPro" id="IPR000276">
    <property type="entry name" value="GPCR_Rhodpsn"/>
</dbReference>
<evidence type="ECO:0000256" key="8">
    <source>
        <dbReference type="SAM" id="Phobius"/>
    </source>
</evidence>
<keyword evidence="6 10" id="KW-0675">Receptor</keyword>
<evidence type="ECO:0000256" key="4">
    <source>
        <dbReference type="ARBA" id="ARBA00022989"/>
    </source>
</evidence>
<feature type="transmembrane region" description="Helical" evidence="8">
    <location>
        <begin position="129"/>
        <end position="147"/>
    </location>
</feature>
<feature type="transmembrane region" description="Helical" evidence="8">
    <location>
        <begin position="331"/>
        <end position="356"/>
    </location>
</feature>
<dbReference type="Proteomes" id="UP000192578">
    <property type="component" value="Unassembled WGS sequence"/>
</dbReference>
<dbReference type="Gene3D" id="1.20.1070.10">
    <property type="entry name" value="Rhodopsin 7-helix transmembrane proteins"/>
    <property type="match status" value="1"/>
</dbReference>
<sequence length="487" mass="54590">MDQVPESALLTQYFAGPVDAVSASVGVLPSVDESGVLLTASVLDGPRRVFLPGSKFCRPTINATTAIAVNLDNATAVVCGGWNATTIPSNVLQKVSLMSLFMVIALLGNSAMLVVLFRSRKRRQRSVHAFFISLAASDILIAIFSMPTEVFWDVFGGWLFGNAACKMLTYLQCILFASTAFIHMSISFDRYEAVCKPMFFAERSARNRWMIGWSWLLALIVAVPQLFIFLEVETGTRADGTRIHACRSGGYTAEWQRKLYVTWNTFYMFLVPLCIMSFCYLRIAGVVWRYDGKNSTLEQASLNAHFGDPSSRTTGKRSNTFTPAKLKTIQVTVCVVFSYTFCWIPYFTVALLNVWSDYRYKEQINSSLVGPLAQCLCWFSSCINPFIYGFFSLPRHYRRKPCGLVVCCRDAQFKSPSSNESPNPRMPVHVPHVTTAVANQMFPLRSSYRKPAKRVGFNGRLFTQSENDGDRPSFKDNQRTAASPVYL</sequence>
<accession>A0A1W0X2A9</accession>
<evidence type="ECO:0000313" key="11">
    <source>
        <dbReference type="Proteomes" id="UP000192578"/>
    </source>
</evidence>
<keyword evidence="5 8" id="KW-0472">Membrane</keyword>
<dbReference type="OrthoDB" id="5987909at2759"/>
<reference evidence="11" key="1">
    <citation type="submission" date="2017-01" db="EMBL/GenBank/DDBJ databases">
        <title>Comparative genomics of anhydrobiosis in the tardigrade Hypsibius dujardini.</title>
        <authorList>
            <person name="Yoshida Y."/>
            <person name="Koutsovoulos G."/>
            <person name="Laetsch D."/>
            <person name="Stevens L."/>
            <person name="Kumar S."/>
            <person name="Horikawa D."/>
            <person name="Ishino K."/>
            <person name="Komine S."/>
            <person name="Tomita M."/>
            <person name="Blaxter M."/>
            <person name="Arakawa K."/>
        </authorList>
    </citation>
    <scope>NUCLEOTIDE SEQUENCE [LARGE SCALE GENOMIC DNA]</scope>
    <source>
        <strain evidence="11">Z151</strain>
    </source>
</reference>
<keyword evidence="3 8" id="KW-0812">Transmembrane</keyword>
<dbReference type="InterPro" id="IPR017452">
    <property type="entry name" value="GPCR_Rhodpsn_7TM"/>
</dbReference>
<feature type="region of interest" description="Disordered" evidence="7">
    <location>
        <begin position="459"/>
        <end position="487"/>
    </location>
</feature>
<feature type="transmembrane region" description="Helical" evidence="8">
    <location>
        <begin position="97"/>
        <end position="117"/>
    </location>
</feature>
<feature type="transmembrane region" description="Helical" evidence="8">
    <location>
        <begin position="266"/>
        <end position="288"/>
    </location>
</feature>
<dbReference type="PRINTS" id="PR00237">
    <property type="entry name" value="GPCRRHODOPSN"/>
</dbReference>
<evidence type="ECO:0000256" key="1">
    <source>
        <dbReference type="ARBA" id="ARBA00004651"/>
    </source>
</evidence>
<evidence type="ECO:0000256" key="5">
    <source>
        <dbReference type="ARBA" id="ARBA00023136"/>
    </source>
</evidence>
<evidence type="ECO:0000313" key="10">
    <source>
        <dbReference type="EMBL" id="OQV21500.1"/>
    </source>
</evidence>
<dbReference type="PROSITE" id="PS50262">
    <property type="entry name" value="G_PROTEIN_RECEP_F1_2"/>
    <property type="match status" value="1"/>
</dbReference>
<feature type="transmembrane region" description="Helical" evidence="8">
    <location>
        <begin position="209"/>
        <end position="230"/>
    </location>
</feature>
<feature type="transmembrane region" description="Helical" evidence="8">
    <location>
        <begin position="368"/>
        <end position="391"/>
    </location>
</feature>
<dbReference type="EMBL" id="MTYJ01000023">
    <property type="protein sequence ID" value="OQV21500.1"/>
    <property type="molecule type" value="Genomic_DNA"/>
</dbReference>
<keyword evidence="11" id="KW-1185">Reference proteome</keyword>
<dbReference type="GO" id="GO:0004930">
    <property type="term" value="F:G protein-coupled receptor activity"/>
    <property type="evidence" value="ECO:0007669"/>
    <property type="project" value="InterPro"/>
</dbReference>